<proteinExistence type="predicted"/>
<organism evidence="2">
    <name type="scientific">Entomoneis paludosa</name>
    <dbReference type="NCBI Taxonomy" id="265537"/>
    <lineage>
        <taxon>Eukaryota</taxon>
        <taxon>Sar</taxon>
        <taxon>Stramenopiles</taxon>
        <taxon>Ochrophyta</taxon>
        <taxon>Bacillariophyta</taxon>
        <taxon>Bacillariophyceae</taxon>
        <taxon>Bacillariophycidae</taxon>
        <taxon>Entomoneidaceae</taxon>
        <taxon>Entomoneis</taxon>
    </lineage>
</organism>
<dbReference type="AlphaFoldDB" id="A0A7S2Y4H7"/>
<feature type="compositionally biased region" description="Low complexity" evidence="1">
    <location>
        <begin position="47"/>
        <end position="59"/>
    </location>
</feature>
<dbReference type="EMBL" id="HBHT01006875">
    <property type="protein sequence ID" value="CAD9949365.1"/>
    <property type="molecule type" value="Transcribed_RNA"/>
</dbReference>
<feature type="compositionally biased region" description="Polar residues" evidence="1">
    <location>
        <begin position="328"/>
        <end position="338"/>
    </location>
</feature>
<sequence>MIRSSACLSASDLSVRCRVRKSPFTNNASFDQAVEMTCTMRHWQQDSSGTSPVETSSSTMSGQSHASSGPELILTQVELISPISKRSESPARVLLASRSHSSRGGEEPKQQAPVHIPLIDIMVVETMDPAWRRKSMDTSQRSNGHKMKLTTQHYGFFEFESLTKNSRDVLFTFLKANIAPERLIVVDHSTDDHSCPSAASTSSAMSLDVERFTAEKMKGASERERWTDKLARKFARLSNTVSEVCSTVCDTACCRTTKDEPCEELTNLPPPPHQNSSGAASSKSIKLSQGNLEVDDTVSVVSSLAMKKKMREKYHIPSGLSIEPDTDSVGSSKQTYGPGTQRRKFRESLKQFNMPSGLSVETEALDDEDDE</sequence>
<feature type="compositionally biased region" description="Polar residues" evidence="1">
    <location>
        <begin position="274"/>
        <end position="288"/>
    </location>
</feature>
<feature type="region of interest" description="Disordered" evidence="1">
    <location>
        <begin position="316"/>
        <end position="371"/>
    </location>
</feature>
<accession>A0A7S2Y4H7</accession>
<reference evidence="2" key="1">
    <citation type="submission" date="2021-01" db="EMBL/GenBank/DDBJ databases">
        <authorList>
            <person name="Corre E."/>
            <person name="Pelletier E."/>
            <person name="Niang G."/>
            <person name="Scheremetjew M."/>
            <person name="Finn R."/>
            <person name="Kale V."/>
            <person name="Holt S."/>
            <person name="Cochrane G."/>
            <person name="Meng A."/>
            <person name="Brown T."/>
            <person name="Cohen L."/>
        </authorList>
    </citation>
    <scope>NUCLEOTIDE SEQUENCE</scope>
    <source>
        <strain evidence="2">CCMP125</strain>
    </source>
</reference>
<feature type="region of interest" description="Disordered" evidence="1">
    <location>
        <begin position="261"/>
        <end position="288"/>
    </location>
</feature>
<protein>
    <submittedName>
        <fullName evidence="2">Uncharacterized protein</fullName>
    </submittedName>
</protein>
<evidence type="ECO:0000313" key="2">
    <source>
        <dbReference type="EMBL" id="CAD9949365.1"/>
    </source>
</evidence>
<feature type="region of interest" description="Disordered" evidence="1">
    <location>
        <begin position="90"/>
        <end position="112"/>
    </location>
</feature>
<evidence type="ECO:0000256" key="1">
    <source>
        <dbReference type="SAM" id="MobiDB-lite"/>
    </source>
</evidence>
<feature type="region of interest" description="Disordered" evidence="1">
    <location>
        <begin position="42"/>
        <end position="68"/>
    </location>
</feature>
<gene>
    <name evidence="2" type="ORF">APAL1065_LOCUS4590</name>
</gene>
<name>A0A7S2Y4H7_9STRA</name>